<dbReference type="AlphaFoldDB" id="X1L8W4"/>
<organism evidence="1">
    <name type="scientific">marine sediment metagenome</name>
    <dbReference type="NCBI Taxonomy" id="412755"/>
    <lineage>
        <taxon>unclassified sequences</taxon>
        <taxon>metagenomes</taxon>
        <taxon>ecological metagenomes</taxon>
    </lineage>
</organism>
<protein>
    <recommendedName>
        <fullName evidence="2">FlgD Ig-like domain-containing protein</fullName>
    </recommendedName>
</protein>
<dbReference type="Gene3D" id="2.60.40.4070">
    <property type="match status" value="1"/>
</dbReference>
<name>X1L8W4_9ZZZZ</name>
<comment type="caution">
    <text evidence="1">The sequence shown here is derived from an EMBL/GenBank/DDBJ whole genome shotgun (WGS) entry which is preliminary data.</text>
</comment>
<dbReference type="NCBIfam" id="TIGR04183">
    <property type="entry name" value="Por_Secre_tail"/>
    <property type="match status" value="1"/>
</dbReference>
<proteinExistence type="predicted"/>
<evidence type="ECO:0008006" key="2">
    <source>
        <dbReference type="Google" id="ProtNLM"/>
    </source>
</evidence>
<evidence type="ECO:0000313" key="1">
    <source>
        <dbReference type="EMBL" id="GAI15772.1"/>
    </source>
</evidence>
<dbReference type="EMBL" id="BARV01010745">
    <property type="protein sequence ID" value="GAI15772.1"/>
    <property type="molecule type" value="Genomic_DNA"/>
</dbReference>
<feature type="non-terminal residue" evidence="1">
    <location>
        <position position="1"/>
    </location>
</feature>
<dbReference type="InterPro" id="IPR026444">
    <property type="entry name" value="Secre_tail"/>
</dbReference>
<sequence>KNNKVVKAELRYFSIYTIGVAVASNLDEVVVYPNPVNFSKAIRGTIKFENLTKNAKIKIFDITGRLVRTLNPGTAENDGLTGKAEWNGKNEDGEVVGMGLYIYLIIDEEDHKKCGKIGVVK</sequence>
<reference evidence="1" key="1">
    <citation type="journal article" date="2014" name="Front. Microbiol.">
        <title>High frequency of phylogenetically diverse reductive dehalogenase-homologous genes in deep subseafloor sedimentary metagenomes.</title>
        <authorList>
            <person name="Kawai M."/>
            <person name="Futagami T."/>
            <person name="Toyoda A."/>
            <person name="Takaki Y."/>
            <person name="Nishi S."/>
            <person name="Hori S."/>
            <person name="Arai W."/>
            <person name="Tsubouchi T."/>
            <person name="Morono Y."/>
            <person name="Uchiyama I."/>
            <person name="Ito T."/>
            <person name="Fujiyama A."/>
            <person name="Inagaki F."/>
            <person name="Takami H."/>
        </authorList>
    </citation>
    <scope>NUCLEOTIDE SEQUENCE</scope>
    <source>
        <strain evidence="1">Expedition CK06-06</strain>
    </source>
</reference>
<accession>X1L8W4</accession>
<gene>
    <name evidence="1" type="ORF">S06H3_20683</name>
</gene>